<reference evidence="3" key="2">
    <citation type="submission" date="2021-02" db="EMBL/GenBank/DDBJ databases">
        <authorList>
            <person name="Kimball J.A."/>
            <person name="Haas M.W."/>
            <person name="Macchietto M."/>
            <person name="Kono T."/>
            <person name="Duquette J."/>
            <person name="Shao M."/>
        </authorList>
    </citation>
    <scope>NUCLEOTIDE SEQUENCE</scope>
    <source>
        <tissue evidence="3">Fresh leaf tissue</tissue>
    </source>
</reference>
<dbReference type="EMBL" id="JAAALK010000079">
    <property type="protein sequence ID" value="KAG8097454.1"/>
    <property type="molecule type" value="Genomic_DNA"/>
</dbReference>
<feature type="region of interest" description="Disordered" evidence="1">
    <location>
        <begin position="323"/>
        <end position="362"/>
    </location>
</feature>
<sequence length="398" mass="41834">MDFSGVGGGVGSGGSGRVQAERWLEIAGNLLAARDLVGCKRFAERAVEADPLLPGADELLAVADVLLASQALLPSGHPDPLSVLQMPPNSNPADHAAVSRAFRRLALLLHQSNPHPGADVAFRLVNDAYAILSDPSRRPPPSAAGANATHPGAPSPLAATAESPEFWTACPFCCYVHQYQRELVGRALSCPNESCRKGFVAAEIPTPPTIVPGTEMYYCAWGFFPLGFPNAADLGGNWKPFYKVFPWNNTPSGGDPVGRNYGIGNRGGSTVVRQPQNAGARGGSSRGRVKKTSARKKVGAGLKRRYFGGGVESGIEPSMLGQDGWAGGEEAGGGRAEEVRGININEEAQSTDGTARGNASGGVEDMGTFHLDVDTTEDILGNLHNLPFLRVDNLGRML</sequence>
<organism evidence="3 4">
    <name type="scientific">Zizania palustris</name>
    <name type="common">Northern wild rice</name>
    <dbReference type="NCBI Taxonomy" id="103762"/>
    <lineage>
        <taxon>Eukaryota</taxon>
        <taxon>Viridiplantae</taxon>
        <taxon>Streptophyta</taxon>
        <taxon>Embryophyta</taxon>
        <taxon>Tracheophyta</taxon>
        <taxon>Spermatophyta</taxon>
        <taxon>Magnoliopsida</taxon>
        <taxon>Liliopsida</taxon>
        <taxon>Poales</taxon>
        <taxon>Poaceae</taxon>
        <taxon>BOP clade</taxon>
        <taxon>Oryzoideae</taxon>
        <taxon>Oryzeae</taxon>
        <taxon>Zizaniinae</taxon>
        <taxon>Zizania</taxon>
    </lineage>
</organism>
<gene>
    <name evidence="3" type="ORF">GUJ93_ZPchr0013g35667</name>
</gene>
<dbReference type="AlphaFoldDB" id="A0A8J6BWE9"/>
<evidence type="ECO:0000313" key="3">
    <source>
        <dbReference type="EMBL" id="KAG8097454.1"/>
    </source>
</evidence>
<keyword evidence="4" id="KW-1185">Reference proteome</keyword>
<dbReference type="InterPro" id="IPR053052">
    <property type="entry name" value="Imprinting_Balance_Reg"/>
</dbReference>
<dbReference type="SMART" id="SM00271">
    <property type="entry name" value="DnaJ"/>
    <property type="match status" value="1"/>
</dbReference>
<name>A0A8J6BWE9_ZIZPA</name>
<feature type="region of interest" description="Disordered" evidence="1">
    <location>
        <begin position="136"/>
        <end position="157"/>
    </location>
</feature>
<feature type="region of interest" description="Disordered" evidence="1">
    <location>
        <begin position="266"/>
        <end position="294"/>
    </location>
</feature>
<dbReference type="Proteomes" id="UP000729402">
    <property type="component" value="Unassembled WGS sequence"/>
</dbReference>
<proteinExistence type="predicted"/>
<dbReference type="Pfam" id="PF00226">
    <property type="entry name" value="DnaJ"/>
    <property type="match status" value="1"/>
</dbReference>
<dbReference type="CDD" id="cd06257">
    <property type="entry name" value="DnaJ"/>
    <property type="match status" value="1"/>
</dbReference>
<comment type="caution">
    <text evidence="3">The sequence shown here is derived from an EMBL/GenBank/DDBJ whole genome shotgun (WGS) entry which is preliminary data.</text>
</comment>
<reference evidence="3" key="1">
    <citation type="journal article" date="2021" name="bioRxiv">
        <title>Whole Genome Assembly and Annotation of Northern Wild Rice, Zizania palustris L., Supports a Whole Genome Duplication in the Zizania Genus.</title>
        <authorList>
            <person name="Haas M."/>
            <person name="Kono T."/>
            <person name="Macchietto M."/>
            <person name="Millas R."/>
            <person name="McGilp L."/>
            <person name="Shao M."/>
            <person name="Duquette J."/>
            <person name="Hirsch C.N."/>
            <person name="Kimball J."/>
        </authorList>
    </citation>
    <scope>NUCLEOTIDE SEQUENCE</scope>
    <source>
        <tissue evidence="3">Fresh leaf tissue</tissue>
    </source>
</reference>
<accession>A0A8J6BWE9</accession>
<feature type="domain" description="J" evidence="2">
    <location>
        <begin position="79"/>
        <end position="145"/>
    </location>
</feature>
<feature type="compositionally biased region" description="Gly residues" evidence="1">
    <location>
        <begin position="324"/>
        <end position="334"/>
    </location>
</feature>
<evidence type="ECO:0000259" key="2">
    <source>
        <dbReference type="PROSITE" id="PS50076"/>
    </source>
</evidence>
<dbReference type="InterPro" id="IPR001623">
    <property type="entry name" value="DnaJ_domain"/>
</dbReference>
<evidence type="ECO:0000313" key="4">
    <source>
        <dbReference type="Proteomes" id="UP000729402"/>
    </source>
</evidence>
<dbReference type="PANTHER" id="PTHR45496">
    <property type="entry name" value="CHAPERONE DNAJ-DOMAIN SUPERFAMILY PROTEIN"/>
    <property type="match status" value="1"/>
</dbReference>
<evidence type="ECO:0000256" key="1">
    <source>
        <dbReference type="SAM" id="MobiDB-lite"/>
    </source>
</evidence>
<dbReference type="OrthoDB" id="10250354at2759"/>
<protein>
    <recommendedName>
        <fullName evidence="2">J domain-containing protein</fullName>
    </recommendedName>
</protein>
<dbReference type="PROSITE" id="PS50076">
    <property type="entry name" value="DNAJ_2"/>
    <property type="match status" value="1"/>
</dbReference>
<dbReference type="PANTHER" id="PTHR45496:SF5">
    <property type="entry name" value="DNAJ DOMAIN CONTAINING PROTEIN, EXPRESSED"/>
    <property type="match status" value="1"/>
</dbReference>